<evidence type="ECO:0000256" key="1">
    <source>
        <dbReference type="ARBA" id="ARBA00001933"/>
    </source>
</evidence>
<accession>A0A2A2M5E1</accession>
<evidence type="ECO:0000313" key="8">
    <source>
        <dbReference type="EMBL" id="PAV93721.1"/>
    </source>
</evidence>
<dbReference type="Proteomes" id="UP000218231">
    <property type="component" value="Unassembled WGS sequence"/>
</dbReference>
<keyword evidence="9" id="KW-1185">Reference proteome</keyword>
<dbReference type="AlphaFoldDB" id="A0A2A2M5E1"/>
<keyword evidence="4" id="KW-0620">Polyamine biosynthesis</keyword>
<name>A0A2A2M5E1_9BILA</name>
<reference evidence="8 9" key="1">
    <citation type="journal article" date="2017" name="Curr. Biol.">
        <title>Genome architecture and evolution of a unichromosomal asexual nematode.</title>
        <authorList>
            <person name="Fradin H."/>
            <person name="Zegar C."/>
            <person name="Gutwein M."/>
            <person name="Lucas J."/>
            <person name="Kovtun M."/>
            <person name="Corcoran D."/>
            <person name="Baugh L.R."/>
            <person name="Kiontke K."/>
            <person name="Gunsalus K."/>
            <person name="Fitch D.H."/>
            <person name="Piano F."/>
        </authorList>
    </citation>
    <scope>NUCLEOTIDE SEQUENCE [LARGE SCALE GENOMIC DNA]</scope>
    <source>
        <strain evidence="8">PF1309</strain>
    </source>
</reference>
<dbReference type="OrthoDB" id="10048508at2759"/>
<evidence type="ECO:0000256" key="5">
    <source>
        <dbReference type="ARBA" id="ARBA00023239"/>
    </source>
</evidence>
<dbReference type="InterPro" id="IPR022644">
    <property type="entry name" value="De-COase2_N"/>
</dbReference>
<dbReference type="SUPFAM" id="SSF51419">
    <property type="entry name" value="PLP-binding barrel"/>
    <property type="match status" value="1"/>
</dbReference>
<sequence length="102" mass="11171">MYAVKANPTPALLQILWDNGITHYDTASIAEVRLVKATLPDATCCFMHPVKSEEAIAEAYFVHGVKTFSLDCLEELAKIVRATQGATDLTLSASASRRRRSC</sequence>
<comment type="similarity">
    <text evidence="2">Belongs to the Orn/Lys/Arg decarboxylase class-II family.</text>
</comment>
<dbReference type="Pfam" id="PF02784">
    <property type="entry name" value="Orn_Arg_deC_N"/>
    <property type="match status" value="1"/>
</dbReference>
<dbReference type="Gene3D" id="3.20.20.10">
    <property type="entry name" value="Alanine racemase"/>
    <property type="match status" value="1"/>
</dbReference>
<evidence type="ECO:0000313" key="9">
    <source>
        <dbReference type="Proteomes" id="UP000218231"/>
    </source>
</evidence>
<dbReference type="InterPro" id="IPR029066">
    <property type="entry name" value="PLP-binding_barrel"/>
</dbReference>
<evidence type="ECO:0000256" key="3">
    <source>
        <dbReference type="ARBA" id="ARBA00022898"/>
    </source>
</evidence>
<organism evidence="8 9">
    <name type="scientific">Diploscapter pachys</name>
    <dbReference type="NCBI Taxonomy" id="2018661"/>
    <lineage>
        <taxon>Eukaryota</taxon>
        <taxon>Metazoa</taxon>
        <taxon>Ecdysozoa</taxon>
        <taxon>Nematoda</taxon>
        <taxon>Chromadorea</taxon>
        <taxon>Rhabditida</taxon>
        <taxon>Rhabditina</taxon>
        <taxon>Rhabditomorpha</taxon>
        <taxon>Rhabditoidea</taxon>
        <taxon>Rhabditidae</taxon>
        <taxon>Diploscapter</taxon>
    </lineage>
</organism>
<keyword evidence="5" id="KW-0456">Lyase</keyword>
<dbReference type="GO" id="GO:0004586">
    <property type="term" value="F:ornithine decarboxylase activity"/>
    <property type="evidence" value="ECO:0007669"/>
    <property type="project" value="TreeGrafter"/>
</dbReference>
<evidence type="ECO:0000256" key="2">
    <source>
        <dbReference type="ARBA" id="ARBA00008872"/>
    </source>
</evidence>
<protein>
    <recommendedName>
        <fullName evidence="7">Orn/DAP/Arg decarboxylase 2 N-terminal domain-containing protein</fullName>
    </recommendedName>
</protein>
<dbReference type="InterPro" id="IPR022653">
    <property type="entry name" value="De-COase2_pyr-phos_BS"/>
</dbReference>
<keyword evidence="3" id="KW-0663">Pyridoxal phosphate</keyword>
<dbReference type="PROSITE" id="PS00878">
    <property type="entry name" value="ODR_DC_2_1"/>
    <property type="match status" value="1"/>
</dbReference>
<dbReference type="PANTHER" id="PTHR11482">
    <property type="entry name" value="ARGININE/DIAMINOPIMELATE/ORNITHINE DECARBOXYLASE"/>
    <property type="match status" value="1"/>
</dbReference>
<dbReference type="GO" id="GO:0033387">
    <property type="term" value="P:putrescine biosynthetic process from arginine, via ornithine"/>
    <property type="evidence" value="ECO:0007669"/>
    <property type="project" value="TreeGrafter"/>
</dbReference>
<comment type="subunit">
    <text evidence="6">Homodimer. Only the dimer is catalytically active, as the active sites are constructed of residues from both monomers.</text>
</comment>
<proteinExistence type="inferred from homology"/>
<dbReference type="EMBL" id="LIAE01004609">
    <property type="protein sequence ID" value="PAV93721.1"/>
    <property type="molecule type" value="Genomic_DNA"/>
</dbReference>
<dbReference type="GO" id="GO:0005737">
    <property type="term" value="C:cytoplasm"/>
    <property type="evidence" value="ECO:0007669"/>
    <property type="project" value="TreeGrafter"/>
</dbReference>
<evidence type="ECO:0000256" key="6">
    <source>
        <dbReference type="ARBA" id="ARBA00046672"/>
    </source>
</evidence>
<feature type="domain" description="Orn/DAP/Arg decarboxylase 2 N-terminal" evidence="7">
    <location>
        <begin position="1"/>
        <end position="91"/>
    </location>
</feature>
<comment type="cofactor">
    <cofactor evidence="1">
        <name>pyridoxal 5'-phosphate</name>
        <dbReference type="ChEBI" id="CHEBI:597326"/>
    </cofactor>
</comment>
<evidence type="ECO:0000259" key="7">
    <source>
        <dbReference type="Pfam" id="PF02784"/>
    </source>
</evidence>
<gene>
    <name evidence="8" type="ORF">WR25_13282</name>
</gene>
<dbReference type="InterPro" id="IPR002433">
    <property type="entry name" value="Orn_de-COase"/>
</dbReference>
<evidence type="ECO:0000256" key="4">
    <source>
        <dbReference type="ARBA" id="ARBA00023115"/>
    </source>
</evidence>
<comment type="caution">
    <text evidence="8">The sequence shown here is derived from an EMBL/GenBank/DDBJ whole genome shotgun (WGS) entry which is preliminary data.</text>
</comment>
<dbReference type="PANTHER" id="PTHR11482:SF6">
    <property type="entry name" value="ORNITHINE DECARBOXYLASE 1-RELATED"/>
    <property type="match status" value="1"/>
</dbReference>